<sequence length="71" mass="8202">MVRIYQHTLSPLKKWLFFRAGCCRFNPTCSQYAIEALQGHGAFRGGWLALRRILRCHPWGHSGYDPVPSIK</sequence>
<name>E7C5J2_9BACT</name>
<dbReference type="AlphaFoldDB" id="E7C5J2"/>
<dbReference type="Pfam" id="PF01809">
    <property type="entry name" value="YidD"/>
    <property type="match status" value="1"/>
</dbReference>
<organism evidence="2">
    <name type="scientific">uncultured verrucomicrobium HF0500_27H16</name>
    <dbReference type="NCBI Taxonomy" id="723600"/>
    <lineage>
        <taxon>Bacteria</taxon>
        <taxon>Pseudomonadati</taxon>
        <taxon>Verrucomicrobiota</taxon>
        <taxon>environmental samples</taxon>
    </lineage>
</organism>
<keyword evidence="1" id="KW-1003">Cell membrane</keyword>
<proteinExistence type="inferred from homology"/>
<evidence type="ECO:0000313" key="2">
    <source>
        <dbReference type="EMBL" id="ADI22716.1"/>
    </source>
</evidence>
<dbReference type="SMART" id="SM01234">
    <property type="entry name" value="Haemolytic"/>
    <property type="match status" value="1"/>
</dbReference>
<reference evidence="2" key="1">
    <citation type="submission" date="2010-01" db="EMBL/GenBank/DDBJ databases">
        <title>Genome fragments of uncultured bacteria from the North Pacific subtropical Gyre.</title>
        <authorList>
            <person name="Pham V.D."/>
            <person name="Delong E.F."/>
        </authorList>
    </citation>
    <scope>NUCLEOTIDE SEQUENCE</scope>
</reference>
<dbReference type="HAMAP" id="MF_00386">
    <property type="entry name" value="UPF0161_YidD"/>
    <property type="match status" value="1"/>
</dbReference>
<comment type="subcellular location">
    <subcellularLocation>
        <location evidence="1">Cell membrane</location>
        <topology evidence="1">Peripheral membrane protein</topology>
        <orientation evidence="1">Cytoplasmic side</orientation>
    </subcellularLocation>
</comment>
<dbReference type="EMBL" id="GU567995">
    <property type="protein sequence ID" value="ADI22716.1"/>
    <property type="molecule type" value="Genomic_DNA"/>
</dbReference>
<evidence type="ECO:0000256" key="1">
    <source>
        <dbReference type="HAMAP-Rule" id="MF_00386"/>
    </source>
</evidence>
<dbReference type="InterPro" id="IPR002696">
    <property type="entry name" value="Membr_insert_effic_factor_YidD"/>
</dbReference>
<dbReference type="PANTHER" id="PTHR33383">
    <property type="entry name" value="MEMBRANE PROTEIN INSERTION EFFICIENCY FACTOR-RELATED"/>
    <property type="match status" value="1"/>
</dbReference>
<dbReference type="NCBIfam" id="TIGR00278">
    <property type="entry name" value="membrane protein insertion efficiency factor YidD"/>
    <property type="match status" value="1"/>
</dbReference>
<keyword evidence="1" id="KW-0472">Membrane</keyword>
<comment type="similarity">
    <text evidence="1">Belongs to the UPF0161 family.</text>
</comment>
<accession>E7C5J2</accession>
<dbReference type="GO" id="GO:0005886">
    <property type="term" value="C:plasma membrane"/>
    <property type="evidence" value="ECO:0007669"/>
    <property type="project" value="UniProtKB-SubCell"/>
</dbReference>
<comment type="function">
    <text evidence="1">Could be involved in insertion of integral membrane proteins into the membrane.</text>
</comment>
<protein>
    <recommendedName>
        <fullName evidence="1">Putative membrane protein insertion efficiency factor</fullName>
    </recommendedName>
</protein>
<dbReference type="PANTHER" id="PTHR33383:SF1">
    <property type="entry name" value="MEMBRANE PROTEIN INSERTION EFFICIENCY FACTOR-RELATED"/>
    <property type="match status" value="1"/>
</dbReference>